<evidence type="ECO:0000313" key="1">
    <source>
        <dbReference type="EMBL" id="KAH7949269.1"/>
    </source>
</evidence>
<dbReference type="Proteomes" id="UP000821865">
    <property type="component" value="Chromosome 5"/>
</dbReference>
<keyword evidence="2" id="KW-1185">Reference proteome</keyword>
<protein>
    <submittedName>
        <fullName evidence="1">Uncharacterized protein</fullName>
    </submittedName>
</protein>
<proteinExistence type="predicted"/>
<comment type="caution">
    <text evidence="1">The sequence shown here is derived from an EMBL/GenBank/DDBJ whole genome shotgun (WGS) entry which is preliminary data.</text>
</comment>
<gene>
    <name evidence="1" type="ORF">HPB49_006837</name>
</gene>
<organism evidence="1 2">
    <name type="scientific">Dermacentor silvarum</name>
    <name type="common">Tick</name>
    <dbReference type="NCBI Taxonomy" id="543639"/>
    <lineage>
        <taxon>Eukaryota</taxon>
        <taxon>Metazoa</taxon>
        <taxon>Ecdysozoa</taxon>
        <taxon>Arthropoda</taxon>
        <taxon>Chelicerata</taxon>
        <taxon>Arachnida</taxon>
        <taxon>Acari</taxon>
        <taxon>Parasitiformes</taxon>
        <taxon>Ixodida</taxon>
        <taxon>Ixodoidea</taxon>
        <taxon>Ixodidae</taxon>
        <taxon>Rhipicephalinae</taxon>
        <taxon>Dermacentor</taxon>
    </lineage>
</organism>
<evidence type="ECO:0000313" key="2">
    <source>
        <dbReference type="Proteomes" id="UP000821865"/>
    </source>
</evidence>
<name>A0ACB8CQ64_DERSI</name>
<dbReference type="EMBL" id="CM023474">
    <property type="protein sequence ID" value="KAH7949269.1"/>
    <property type="molecule type" value="Genomic_DNA"/>
</dbReference>
<sequence>MAGVVCLAILETGERKKLVLPTGAYAELLAALAPFVPVNENTLLQVHDDDLDDFIDLEADVIISSKAKIKVARKTVPHTDCTSPDTSCSNASDNAGPTDELVGLSDGSSIMEVHVPLHKQFDYLDFKLPSFGPYEEVLQRKEPVGGPDNNDLIVYGETLESRQKHNEWLQDNFLTADAEDLRPRLLATAKERHECLRQITLSEALLHYPFLATEHSLLMEFNILFKRTIVDNIQHGCSRLCSIILEHGEQDEVSRACRSVSDLRILHTLPPCPADGENLPKRATTSSGSMRFLMTLRQARLYRQYLSVQIHQTAPIPRANSILREFQLIADHSSGTMFERNDLHQVALSIFLKKCICRMTCVEC</sequence>
<accession>A0ACB8CQ64</accession>
<reference evidence="1" key="1">
    <citation type="submission" date="2020-05" db="EMBL/GenBank/DDBJ databases">
        <title>Large-scale comparative analyses of tick genomes elucidate their genetic diversity and vector capacities.</title>
        <authorList>
            <person name="Jia N."/>
            <person name="Wang J."/>
            <person name="Shi W."/>
            <person name="Du L."/>
            <person name="Sun Y."/>
            <person name="Zhan W."/>
            <person name="Jiang J."/>
            <person name="Wang Q."/>
            <person name="Zhang B."/>
            <person name="Ji P."/>
            <person name="Sakyi L.B."/>
            <person name="Cui X."/>
            <person name="Yuan T."/>
            <person name="Jiang B."/>
            <person name="Yang W."/>
            <person name="Lam T.T.-Y."/>
            <person name="Chang Q."/>
            <person name="Ding S."/>
            <person name="Wang X."/>
            <person name="Zhu J."/>
            <person name="Ruan X."/>
            <person name="Zhao L."/>
            <person name="Wei J."/>
            <person name="Que T."/>
            <person name="Du C."/>
            <person name="Cheng J."/>
            <person name="Dai P."/>
            <person name="Han X."/>
            <person name="Huang E."/>
            <person name="Gao Y."/>
            <person name="Liu J."/>
            <person name="Shao H."/>
            <person name="Ye R."/>
            <person name="Li L."/>
            <person name="Wei W."/>
            <person name="Wang X."/>
            <person name="Wang C."/>
            <person name="Yang T."/>
            <person name="Huo Q."/>
            <person name="Li W."/>
            <person name="Guo W."/>
            <person name="Chen H."/>
            <person name="Zhou L."/>
            <person name="Ni X."/>
            <person name="Tian J."/>
            <person name="Zhou Y."/>
            <person name="Sheng Y."/>
            <person name="Liu T."/>
            <person name="Pan Y."/>
            <person name="Xia L."/>
            <person name="Li J."/>
            <person name="Zhao F."/>
            <person name="Cao W."/>
        </authorList>
    </citation>
    <scope>NUCLEOTIDE SEQUENCE</scope>
    <source>
        <strain evidence="1">Dsil-2018</strain>
    </source>
</reference>